<dbReference type="InterPro" id="IPR036915">
    <property type="entry name" value="Cyclin-like_sf"/>
</dbReference>
<accession>A0A1Y2BR78</accession>
<proteinExistence type="predicted"/>
<evidence type="ECO:0000259" key="1">
    <source>
        <dbReference type="Pfam" id="PF00134"/>
    </source>
</evidence>
<evidence type="ECO:0000313" key="2">
    <source>
        <dbReference type="EMBL" id="ORY37258.1"/>
    </source>
</evidence>
<dbReference type="Proteomes" id="UP000193642">
    <property type="component" value="Unassembled WGS sequence"/>
</dbReference>
<sequence>MIECSFIGEVCTYLEFSRKTYHSAIAMLHYFLSKFQNLQLEHFQALGAAMVLIAAKIEETDLVTVENVAYWSERPEEDCNLMILFENHFMCGFDGSVPLTIVTTYEWFMMYHQLYAHSQISYNTSNMPIDDDVLRDMDIVIIESAFSRYSYSLLAAALFYRGFCNGNDVLLSRCTGYKKSQVANVELLIQDFRIKWKVGSLMNGTDTMETDEPQEERQWNQPPLALTVDELVCCL</sequence>
<keyword evidence="3" id="KW-1185">Reference proteome</keyword>
<dbReference type="InterPro" id="IPR006671">
    <property type="entry name" value="Cyclin_N"/>
</dbReference>
<name>A0A1Y2BR78_9FUNG</name>
<protein>
    <recommendedName>
        <fullName evidence="1">Cyclin N-terminal domain-containing protein</fullName>
    </recommendedName>
</protein>
<comment type="caution">
    <text evidence="2">The sequence shown here is derived from an EMBL/GenBank/DDBJ whole genome shotgun (WGS) entry which is preliminary data.</text>
</comment>
<reference evidence="2 3" key="1">
    <citation type="submission" date="2016-07" db="EMBL/GenBank/DDBJ databases">
        <title>Pervasive Adenine N6-methylation of Active Genes in Fungi.</title>
        <authorList>
            <consortium name="DOE Joint Genome Institute"/>
            <person name="Mondo S.J."/>
            <person name="Dannebaum R.O."/>
            <person name="Kuo R.C."/>
            <person name="Labutti K."/>
            <person name="Haridas S."/>
            <person name="Kuo A."/>
            <person name="Salamov A."/>
            <person name="Ahrendt S.R."/>
            <person name="Lipzen A."/>
            <person name="Sullivan W."/>
            <person name="Andreopoulos W.B."/>
            <person name="Clum A."/>
            <person name="Lindquist E."/>
            <person name="Daum C."/>
            <person name="Ramamoorthy G.K."/>
            <person name="Gryganskyi A."/>
            <person name="Culley D."/>
            <person name="Magnuson J.K."/>
            <person name="James T.Y."/>
            <person name="O'Malley M.A."/>
            <person name="Stajich J.E."/>
            <person name="Spatafora J.W."/>
            <person name="Visel A."/>
            <person name="Grigoriev I.V."/>
        </authorList>
    </citation>
    <scope>NUCLEOTIDE SEQUENCE [LARGE SCALE GENOMIC DNA]</scope>
    <source>
        <strain evidence="2 3">JEL800</strain>
    </source>
</reference>
<gene>
    <name evidence="2" type="ORF">BCR33DRAFT_466777</name>
</gene>
<dbReference type="EMBL" id="MCGO01000051">
    <property type="protein sequence ID" value="ORY37258.1"/>
    <property type="molecule type" value="Genomic_DNA"/>
</dbReference>
<dbReference type="OrthoDB" id="2160455at2759"/>
<dbReference type="SUPFAM" id="SSF47954">
    <property type="entry name" value="Cyclin-like"/>
    <property type="match status" value="2"/>
</dbReference>
<feature type="domain" description="Cyclin N-terminal" evidence="1">
    <location>
        <begin position="4"/>
        <end position="88"/>
    </location>
</feature>
<dbReference type="Pfam" id="PF00134">
    <property type="entry name" value="Cyclin_N"/>
    <property type="match status" value="1"/>
</dbReference>
<organism evidence="2 3">
    <name type="scientific">Rhizoclosmatium globosum</name>
    <dbReference type="NCBI Taxonomy" id="329046"/>
    <lineage>
        <taxon>Eukaryota</taxon>
        <taxon>Fungi</taxon>
        <taxon>Fungi incertae sedis</taxon>
        <taxon>Chytridiomycota</taxon>
        <taxon>Chytridiomycota incertae sedis</taxon>
        <taxon>Chytridiomycetes</taxon>
        <taxon>Chytridiales</taxon>
        <taxon>Chytriomycetaceae</taxon>
        <taxon>Rhizoclosmatium</taxon>
    </lineage>
</organism>
<dbReference type="Gene3D" id="1.10.472.10">
    <property type="entry name" value="Cyclin-like"/>
    <property type="match status" value="2"/>
</dbReference>
<dbReference type="CDD" id="cd00043">
    <property type="entry name" value="CYCLIN_SF"/>
    <property type="match status" value="1"/>
</dbReference>
<evidence type="ECO:0000313" key="3">
    <source>
        <dbReference type="Proteomes" id="UP000193642"/>
    </source>
</evidence>
<dbReference type="AlphaFoldDB" id="A0A1Y2BR78"/>